<sequence length="492" mass="55078">MGSVDVENIIYNIKVSSVVPASVTGEDRVHELSNIDLLMKLHYLKGLYYFDRSAVQGITTADFKLPMFKWLQLYYMAAGRIRKSEADRPFIKCNDSGVRIIEAQSNMTLDECLGADDFKVHGWLLPKQVLGPDLSFSPLVLMQVRPHQICSVCVHWDCGLYVMTYGNYAQVIRSKKGSEMAQKLVTRICNSDHATNLSQSRYAPFTWFKCGGMSVGLSWAHVLGDAFSASNFINIWGQIMAGKLTPNSLNRPKAPSETTESEGPMSTPTEILSFKKIEAIRDSWIAGNNCMMETISFQVTSTQLNHLQSKLSNQSQTPQVRVFEALCTVIWQCLTKIRGNSESRITITCRNNHHNREDEILSNNQILRVVEADSSIMETEPSELAALIVKQLADNSSPIEDTLLRNEWSSDFVVYGTNLTFVDLEDAKLYGLEFKGCRPVFVNYTIDGVGKEGVVLVLPGPKTDEGGRTVTAVLPQNEVMELKYELKSKWGI</sequence>
<accession>A0A835HPR5</accession>
<name>A0A835HPR5_9MAGN</name>
<comment type="similarity">
    <text evidence="1">Belongs to the plant acyltransferase family.</text>
</comment>
<organism evidence="3 4">
    <name type="scientific">Coptis chinensis</name>
    <dbReference type="NCBI Taxonomy" id="261450"/>
    <lineage>
        <taxon>Eukaryota</taxon>
        <taxon>Viridiplantae</taxon>
        <taxon>Streptophyta</taxon>
        <taxon>Embryophyta</taxon>
        <taxon>Tracheophyta</taxon>
        <taxon>Spermatophyta</taxon>
        <taxon>Magnoliopsida</taxon>
        <taxon>Ranunculales</taxon>
        <taxon>Ranunculaceae</taxon>
        <taxon>Coptidoideae</taxon>
        <taxon>Coptis</taxon>
    </lineage>
</organism>
<evidence type="ECO:0008006" key="5">
    <source>
        <dbReference type="Google" id="ProtNLM"/>
    </source>
</evidence>
<feature type="region of interest" description="Disordered" evidence="2">
    <location>
        <begin position="247"/>
        <end position="267"/>
    </location>
</feature>
<comment type="caution">
    <text evidence="3">The sequence shown here is derived from an EMBL/GenBank/DDBJ whole genome shotgun (WGS) entry which is preliminary data.</text>
</comment>
<gene>
    <name evidence="3" type="ORF">IFM89_013133</name>
</gene>
<evidence type="ECO:0000313" key="3">
    <source>
        <dbReference type="EMBL" id="KAF9600853.1"/>
    </source>
</evidence>
<evidence type="ECO:0000256" key="2">
    <source>
        <dbReference type="SAM" id="MobiDB-lite"/>
    </source>
</evidence>
<dbReference type="AlphaFoldDB" id="A0A835HPR5"/>
<evidence type="ECO:0000313" key="4">
    <source>
        <dbReference type="Proteomes" id="UP000631114"/>
    </source>
</evidence>
<proteinExistence type="inferred from homology"/>
<dbReference type="EMBL" id="JADFTS010000006">
    <property type="protein sequence ID" value="KAF9600853.1"/>
    <property type="molecule type" value="Genomic_DNA"/>
</dbReference>
<dbReference type="InterPro" id="IPR023213">
    <property type="entry name" value="CAT-like_dom_sf"/>
</dbReference>
<dbReference type="GO" id="GO:0016747">
    <property type="term" value="F:acyltransferase activity, transferring groups other than amino-acyl groups"/>
    <property type="evidence" value="ECO:0007669"/>
    <property type="project" value="TreeGrafter"/>
</dbReference>
<reference evidence="3 4" key="1">
    <citation type="submission" date="2020-10" db="EMBL/GenBank/DDBJ databases">
        <title>The Coptis chinensis genome and diversification of protoberbering-type alkaloids.</title>
        <authorList>
            <person name="Wang B."/>
            <person name="Shu S."/>
            <person name="Song C."/>
            <person name="Liu Y."/>
        </authorList>
    </citation>
    <scope>NUCLEOTIDE SEQUENCE [LARGE SCALE GENOMIC DNA]</scope>
    <source>
        <strain evidence="3">HL-2020</strain>
        <tissue evidence="3">Leaf</tissue>
    </source>
</reference>
<dbReference type="Gene3D" id="3.30.559.10">
    <property type="entry name" value="Chloramphenicol acetyltransferase-like domain"/>
    <property type="match status" value="2"/>
</dbReference>
<dbReference type="Proteomes" id="UP000631114">
    <property type="component" value="Unassembled WGS sequence"/>
</dbReference>
<evidence type="ECO:0000256" key="1">
    <source>
        <dbReference type="ARBA" id="ARBA00009861"/>
    </source>
</evidence>
<dbReference type="PANTHER" id="PTHR31642:SF115">
    <property type="entry name" value="PROTEIN ECERIFERUM 26-LIKE"/>
    <property type="match status" value="1"/>
</dbReference>
<dbReference type="PANTHER" id="PTHR31642">
    <property type="entry name" value="TRICHOTHECENE 3-O-ACETYLTRANSFERASE"/>
    <property type="match status" value="1"/>
</dbReference>
<dbReference type="OrthoDB" id="1862401at2759"/>
<dbReference type="InterPro" id="IPR050317">
    <property type="entry name" value="Plant_Fungal_Acyltransferase"/>
</dbReference>
<keyword evidence="4" id="KW-1185">Reference proteome</keyword>
<dbReference type="Pfam" id="PF02458">
    <property type="entry name" value="Transferase"/>
    <property type="match status" value="2"/>
</dbReference>
<protein>
    <recommendedName>
        <fullName evidence="5">HXXXD-type acyl-transferase family protein</fullName>
    </recommendedName>
</protein>